<comment type="subcellular location">
    <subcellularLocation>
        <location evidence="1">Cell outer membrane</location>
    </subcellularLocation>
</comment>
<feature type="signal peptide" evidence="8">
    <location>
        <begin position="1"/>
        <end position="22"/>
    </location>
</feature>
<dbReference type="OrthoDB" id="367883at2"/>
<reference evidence="9 10" key="1">
    <citation type="submission" date="2018-08" db="EMBL/GenBank/DDBJ databases">
        <title>Chitinophagaceae sp. K23C18032701, a novel bacterium isolated from forest soil.</title>
        <authorList>
            <person name="Wang C."/>
        </authorList>
    </citation>
    <scope>NUCLEOTIDE SEQUENCE [LARGE SCALE GENOMIC DNA]</scope>
    <source>
        <strain evidence="9 10">K23C18032701</strain>
    </source>
</reference>
<name>A0A3E1ND75_9BACT</name>
<keyword evidence="5" id="KW-0812">Transmembrane</keyword>
<feature type="chain" id="PRO_5017617377" evidence="8">
    <location>
        <begin position="23"/>
        <end position="450"/>
    </location>
</feature>
<dbReference type="RefSeq" id="WP_116849614.1">
    <property type="nucleotide sequence ID" value="NZ_QTJU01000013.1"/>
</dbReference>
<evidence type="ECO:0000313" key="10">
    <source>
        <dbReference type="Proteomes" id="UP000261284"/>
    </source>
</evidence>
<dbReference type="PANTHER" id="PTHR30026:SF20">
    <property type="entry name" value="OUTER MEMBRANE PROTEIN TOLC"/>
    <property type="match status" value="1"/>
</dbReference>
<keyword evidence="7" id="KW-0998">Cell outer membrane</keyword>
<dbReference type="PROSITE" id="PS51257">
    <property type="entry name" value="PROKAR_LIPOPROTEIN"/>
    <property type="match status" value="1"/>
</dbReference>
<keyword evidence="10" id="KW-1185">Reference proteome</keyword>
<evidence type="ECO:0000256" key="4">
    <source>
        <dbReference type="ARBA" id="ARBA00022452"/>
    </source>
</evidence>
<protein>
    <submittedName>
        <fullName evidence="9">TolC family protein</fullName>
    </submittedName>
</protein>
<dbReference type="GO" id="GO:0015288">
    <property type="term" value="F:porin activity"/>
    <property type="evidence" value="ECO:0007669"/>
    <property type="project" value="TreeGrafter"/>
</dbReference>
<comment type="similarity">
    <text evidence="2">Belongs to the outer membrane factor (OMF) (TC 1.B.17) family.</text>
</comment>
<dbReference type="GO" id="GO:1990281">
    <property type="term" value="C:efflux pump complex"/>
    <property type="evidence" value="ECO:0007669"/>
    <property type="project" value="TreeGrafter"/>
</dbReference>
<dbReference type="InterPro" id="IPR003423">
    <property type="entry name" value="OMP_efflux"/>
</dbReference>
<keyword evidence="6" id="KW-0472">Membrane</keyword>
<evidence type="ECO:0000256" key="1">
    <source>
        <dbReference type="ARBA" id="ARBA00004442"/>
    </source>
</evidence>
<dbReference type="SUPFAM" id="SSF56954">
    <property type="entry name" value="Outer membrane efflux proteins (OEP)"/>
    <property type="match status" value="1"/>
</dbReference>
<keyword evidence="4" id="KW-1134">Transmembrane beta strand</keyword>
<evidence type="ECO:0000256" key="2">
    <source>
        <dbReference type="ARBA" id="ARBA00007613"/>
    </source>
</evidence>
<dbReference type="Proteomes" id="UP000261284">
    <property type="component" value="Unassembled WGS sequence"/>
</dbReference>
<accession>A0A3E1ND75</accession>
<evidence type="ECO:0000256" key="8">
    <source>
        <dbReference type="SAM" id="SignalP"/>
    </source>
</evidence>
<sequence>MIHRSTTLLLCMVTLIACTAAAQTRDTAATVHAFSVQQCVEYAHKNNNQVKNALLDLQVQQQTNRGITSAALPQINATAGLTDYLKIPVTLVPAEFFGGAAGTYAPVQFGTKYNASAGINLQQVLFDGQVFVGLQARQTSIDYYQKNIEITEENIKANIYKVYYQLVVSKTQVDQIDANIERLEKLLHDTKAMHDNGFAESLDVDKTSVQLANLQTERLKTVNTINNGYLGLKILIGMPVKEELTLTDNITDEDIKQNALDSAYQYENRKEYQALMLSKKLNEYNVKRYKLSYFPSLSLNGAYSKAAYRTEFDVFNKGDWFTTSYIGLNVSIPIFDGLQKDANIKKARLQTRQVENQLEDLKLSIDNDATKARNDFKSAIATIDYQKRNMTLAANVYNQTKKKYELGLASSTDLTNAQTDLRTSESNYISALYDGIIARVNYLKATGQLK</sequence>
<organism evidence="9 10">
    <name type="scientific">Deminuibacter soli</name>
    <dbReference type="NCBI Taxonomy" id="2291815"/>
    <lineage>
        <taxon>Bacteria</taxon>
        <taxon>Pseudomonadati</taxon>
        <taxon>Bacteroidota</taxon>
        <taxon>Chitinophagia</taxon>
        <taxon>Chitinophagales</taxon>
        <taxon>Chitinophagaceae</taxon>
        <taxon>Deminuibacter</taxon>
    </lineage>
</organism>
<proteinExistence type="inferred from homology"/>
<dbReference type="GO" id="GO:0015562">
    <property type="term" value="F:efflux transmembrane transporter activity"/>
    <property type="evidence" value="ECO:0007669"/>
    <property type="project" value="InterPro"/>
</dbReference>
<dbReference type="PANTHER" id="PTHR30026">
    <property type="entry name" value="OUTER MEMBRANE PROTEIN TOLC"/>
    <property type="match status" value="1"/>
</dbReference>
<evidence type="ECO:0000256" key="6">
    <source>
        <dbReference type="ARBA" id="ARBA00023136"/>
    </source>
</evidence>
<comment type="caution">
    <text evidence="9">The sequence shown here is derived from an EMBL/GenBank/DDBJ whole genome shotgun (WGS) entry which is preliminary data.</text>
</comment>
<evidence type="ECO:0000256" key="7">
    <source>
        <dbReference type="ARBA" id="ARBA00023237"/>
    </source>
</evidence>
<keyword evidence="3" id="KW-0813">Transport</keyword>
<evidence type="ECO:0000256" key="5">
    <source>
        <dbReference type="ARBA" id="ARBA00022692"/>
    </source>
</evidence>
<evidence type="ECO:0000256" key="3">
    <source>
        <dbReference type="ARBA" id="ARBA00022448"/>
    </source>
</evidence>
<dbReference type="Gene3D" id="1.20.1600.10">
    <property type="entry name" value="Outer membrane efflux proteins (OEP)"/>
    <property type="match status" value="1"/>
</dbReference>
<dbReference type="GO" id="GO:0009279">
    <property type="term" value="C:cell outer membrane"/>
    <property type="evidence" value="ECO:0007669"/>
    <property type="project" value="UniProtKB-SubCell"/>
</dbReference>
<dbReference type="InterPro" id="IPR051906">
    <property type="entry name" value="TolC-like"/>
</dbReference>
<dbReference type="EMBL" id="QTJU01000013">
    <property type="protein sequence ID" value="RFM25949.1"/>
    <property type="molecule type" value="Genomic_DNA"/>
</dbReference>
<keyword evidence="8" id="KW-0732">Signal</keyword>
<dbReference type="Pfam" id="PF02321">
    <property type="entry name" value="OEP"/>
    <property type="match status" value="1"/>
</dbReference>
<gene>
    <name evidence="9" type="ORF">DXN05_22800</name>
</gene>
<evidence type="ECO:0000313" key="9">
    <source>
        <dbReference type="EMBL" id="RFM25949.1"/>
    </source>
</evidence>
<dbReference type="AlphaFoldDB" id="A0A3E1ND75"/>